<evidence type="ECO:0000256" key="8">
    <source>
        <dbReference type="SAM" id="Phobius"/>
    </source>
</evidence>
<feature type="transmembrane region" description="Helical" evidence="8">
    <location>
        <begin position="88"/>
        <end position="109"/>
    </location>
</feature>
<feature type="transmembrane region" description="Helical" evidence="8">
    <location>
        <begin position="12"/>
        <end position="36"/>
    </location>
</feature>
<keyword evidence="4" id="KW-0297">G-protein coupled receptor</keyword>
<keyword evidence="2 8" id="KW-0812">Transmembrane</keyword>
<evidence type="ECO:0000256" key="6">
    <source>
        <dbReference type="ARBA" id="ARBA00023170"/>
    </source>
</evidence>
<keyword evidence="11" id="KW-1185">Reference proteome</keyword>
<accession>A0AAN4ZUX5</accession>
<evidence type="ECO:0000313" key="11">
    <source>
        <dbReference type="Proteomes" id="UP001328107"/>
    </source>
</evidence>
<dbReference type="AlphaFoldDB" id="A0AAN4ZUX5"/>
<evidence type="ECO:0000259" key="9">
    <source>
        <dbReference type="PROSITE" id="PS50262"/>
    </source>
</evidence>
<dbReference type="Gene3D" id="1.20.1070.10">
    <property type="entry name" value="Rhodopsin 7-helix transmembrane proteins"/>
    <property type="match status" value="1"/>
</dbReference>
<dbReference type="Proteomes" id="UP001328107">
    <property type="component" value="Unassembled WGS sequence"/>
</dbReference>
<keyword evidence="3 8" id="KW-1133">Transmembrane helix</keyword>
<feature type="transmembrane region" description="Helical" evidence="8">
    <location>
        <begin position="130"/>
        <end position="150"/>
    </location>
</feature>
<dbReference type="Pfam" id="PF00001">
    <property type="entry name" value="7tm_1"/>
    <property type="match status" value="1"/>
</dbReference>
<dbReference type="PANTHER" id="PTHR24243">
    <property type="entry name" value="G-PROTEIN COUPLED RECEPTOR"/>
    <property type="match status" value="1"/>
</dbReference>
<proteinExistence type="predicted"/>
<feature type="domain" description="G-protein coupled receptors family 1 profile" evidence="9">
    <location>
        <begin position="27"/>
        <end position="290"/>
    </location>
</feature>
<dbReference type="GO" id="GO:0004930">
    <property type="term" value="F:G protein-coupled receptor activity"/>
    <property type="evidence" value="ECO:0007669"/>
    <property type="project" value="UniProtKB-KW"/>
</dbReference>
<evidence type="ECO:0000256" key="5">
    <source>
        <dbReference type="ARBA" id="ARBA00023136"/>
    </source>
</evidence>
<dbReference type="InterPro" id="IPR017452">
    <property type="entry name" value="GPCR_Rhodpsn_7TM"/>
</dbReference>
<dbReference type="PRINTS" id="PR00237">
    <property type="entry name" value="GPCRRHODOPSN"/>
</dbReference>
<evidence type="ECO:0000256" key="7">
    <source>
        <dbReference type="ARBA" id="ARBA00023224"/>
    </source>
</evidence>
<feature type="transmembrane region" description="Helical" evidence="8">
    <location>
        <begin position="271"/>
        <end position="293"/>
    </location>
</feature>
<dbReference type="InterPro" id="IPR000276">
    <property type="entry name" value="GPCR_Rhodpsn"/>
</dbReference>
<keyword evidence="7" id="KW-0807">Transducer</keyword>
<dbReference type="CDD" id="cd00637">
    <property type="entry name" value="7tm_classA_rhodopsin-like"/>
    <property type="match status" value="1"/>
</dbReference>
<evidence type="ECO:0000256" key="3">
    <source>
        <dbReference type="ARBA" id="ARBA00022989"/>
    </source>
</evidence>
<evidence type="ECO:0000256" key="1">
    <source>
        <dbReference type="ARBA" id="ARBA00004141"/>
    </source>
</evidence>
<name>A0AAN4ZUX5_9BILA</name>
<organism evidence="10 11">
    <name type="scientific">Pristionchus mayeri</name>
    <dbReference type="NCBI Taxonomy" id="1317129"/>
    <lineage>
        <taxon>Eukaryota</taxon>
        <taxon>Metazoa</taxon>
        <taxon>Ecdysozoa</taxon>
        <taxon>Nematoda</taxon>
        <taxon>Chromadorea</taxon>
        <taxon>Rhabditida</taxon>
        <taxon>Rhabditina</taxon>
        <taxon>Diplogasteromorpha</taxon>
        <taxon>Diplogasteroidea</taxon>
        <taxon>Neodiplogasteridae</taxon>
        <taxon>Pristionchus</taxon>
    </lineage>
</organism>
<comment type="subcellular location">
    <subcellularLocation>
        <location evidence="1">Membrane</location>
        <topology evidence="1">Multi-pass membrane protein</topology>
    </subcellularLocation>
</comment>
<feature type="transmembrane region" description="Helical" evidence="8">
    <location>
        <begin position="181"/>
        <end position="205"/>
    </location>
</feature>
<dbReference type="GO" id="GO:0005886">
    <property type="term" value="C:plasma membrane"/>
    <property type="evidence" value="ECO:0007669"/>
    <property type="project" value="TreeGrafter"/>
</dbReference>
<keyword evidence="5 8" id="KW-0472">Membrane</keyword>
<evidence type="ECO:0000256" key="2">
    <source>
        <dbReference type="ARBA" id="ARBA00022692"/>
    </source>
</evidence>
<dbReference type="PROSITE" id="PS50262">
    <property type="entry name" value="G_PROTEIN_RECEP_F1_2"/>
    <property type="match status" value="1"/>
</dbReference>
<dbReference type="PANTHER" id="PTHR24243:SF224">
    <property type="entry name" value="G-PROTEIN COUPLED RECEPTOR 19-RELATED"/>
    <property type="match status" value="1"/>
</dbReference>
<reference evidence="11" key="1">
    <citation type="submission" date="2022-10" db="EMBL/GenBank/DDBJ databases">
        <title>Genome assembly of Pristionchus species.</title>
        <authorList>
            <person name="Yoshida K."/>
            <person name="Sommer R.J."/>
        </authorList>
    </citation>
    <scope>NUCLEOTIDE SEQUENCE [LARGE SCALE GENOMIC DNA]</scope>
    <source>
        <strain evidence="11">RS5460</strain>
    </source>
</reference>
<dbReference type="EMBL" id="BTRK01000003">
    <property type="protein sequence ID" value="GMR43890.1"/>
    <property type="molecule type" value="Genomic_DNA"/>
</dbReference>
<sequence>AMHTLGAEYAVSFSILFSVLTLIGVVGNLLVIVAIGSDRKMRACIMNILLLNLAVADLSNVVLAMGEWSPAVFIGRPLWILPDALCPINRYLECVFLFTSISTQLIVCLERYIATIHPMRARAWCCRNTALKAVAIAWGLAAVFALPYALHHQVIYRGSDRHCVNVALNQSWWLAFKFVEFIQYFVCPCAIIFIGYSKIASVLWAKNPVGIKSDSAHMVQSGSEKQLATRRTVVKMLVTCALVYFCCYAPIQALFLTKSIFKLRYHPNYEVILLLNVFAVTCSASNPLLYTLFSTRFRNRLKTLLFSSERSDRYSSVANGREPVRAVVTRRNSCCENSSCVITRPCLSTGAKYPPVPKCLYCL</sequence>
<comment type="caution">
    <text evidence="10">The sequence shown here is derived from an EMBL/GenBank/DDBJ whole genome shotgun (WGS) entry which is preliminary data.</text>
</comment>
<evidence type="ECO:0000313" key="10">
    <source>
        <dbReference type="EMBL" id="GMR43890.1"/>
    </source>
</evidence>
<feature type="non-terminal residue" evidence="10">
    <location>
        <position position="1"/>
    </location>
</feature>
<dbReference type="SUPFAM" id="SSF81321">
    <property type="entry name" value="Family A G protein-coupled receptor-like"/>
    <property type="match status" value="1"/>
</dbReference>
<gene>
    <name evidence="10" type="ORF">PMAYCL1PPCAC_14085</name>
</gene>
<protein>
    <recommendedName>
        <fullName evidence="9">G-protein coupled receptors family 1 profile domain-containing protein</fullName>
    </recommendedName>
</protein>
<keyword evidence="6" id="KW-0675">Receptor</keyword>
<evidence type="ECO:0000256" key="4">
    <source>
        <dbReference type="ARBA" id="ARBA00023040"/>
    </source>
</evidence>
<feature type="transmembrane region" description="Helical" evidence="8">
    <location>
        <begin position="233"/>
        <end position="251"/>
    </location>
</feature>